<evidence type="ECO:0000313" key="2">
    <source>
        <dbReference type="Proteomes" id="UP000502823"/>
    </source>
</evidence>
<dbReference type="Gene3D" id="3.40.50.1110">
    <property type="entry name" value="SGNH hydrolase"/>
    <property type="match status" value="1"/>
</dbReference>
<dbReference type="SUPFAM" id="SSF52266">
    <property type="entry name" value="SGNH hydrolase"/>
    <property type="match status" value="1"/>
</dbReference>
<dbReference type="Proteomes" id="UP000502823">
    <property type="component" value="Unassembled WGS sequence"/>
</dbReference>
<keyword evidence="2" id="KW-1185">Reference proteome</keyword>
<dbReference type="InParanoid" id="A0A6L2P8U1"/>
<dbReference type="InterPro" id="IPR036514">
    <property type="entry name" value="SGNH_hydro_sf"/>
</dbReference>
<proteinExistence type="predicted"/>
<name>A0A6L2P8U1_COPFO</name>
<comment type="caution">
    <text evidence="1">The sequence shown here is derived from an EMBL/GenBank/DDBJ whole genome shotgun (WGS) entry which is preliminary data.</text>
</comment>
<dbReference type="EMBL" id="BLKM01009892">
    <property type="protein sequence ID" value="GFG28644.1"/>
    <property type="molecule type" value="Genomic_DNA"/>
</dbReference>
<protein>
    <submittedName>
        <fullName evidence="1">Uncharacterized protein</fullName>
    </submittedName>
</protein>
<dbReference type="AlphaFoldDB" id="A0A6L2P8U1"/>
<sequence length="340" mass="38487">MAEAVAAHHVSSGYFSQDACDGEVLTHINCVKLKKELQKANLEVHSDHLMFKLPQEENNPAIVQQDDSATSILNDSVVTKSGLLCSCCKDIKLELENTKSELQTSRVIIKLLQEEITYLNDTYSDIRTTTESNYNSISSVGGNKEDDLNKWKQAAARRQKSKKSHSLQLIKPIPTSNNQFSTLDNLQDYTEDPLQPVLTDTLKTVINKNKCTSKPRKKRITVIGDSHARGCAQELSHLLVFGGTNDINKTESNSGLQHLKRFAQRHNHTNVLIAKALHRHDLQDTSCINEEVKRYNRKMQKMMKTMQHITIVDSQLTRNNFTKHGMHLNTSEKESMAKHI</sequence>
<accession>A0A6L2P8U1</accession>
<evidence type="ECO:0000313" key="1">
    <source>
        <dbReference type="EMBL" id="GFG28644.1"/>
    </source>
</evidence>
<reference evidence="2" key="1">
    <citation type="submission" date="2020-01" db="EMBL/GenBank/DDBJ databases">
        <title>Draft genome sequence of the Termite Coptotermes fromosanus.</title>
        <authorList>
            <person name="Itakura S."/>
            <person name="Yosikawa Y."/>
            <person name="Umezawa K."/>
        </authorList>
    </citation>
    <scope>NUCLEOTIDE SEQUENCE [LARGE SCALE GENOMIC DNA]</scope>
</reference>
<organism evidence="1 2">
    <name type="scientific">Coptotermes formosanus</name>
    <name type="common">Formosan subterranean termite</name>
    <dbReference type="NCBI Taxonomy" id="36987"/>
    <lineage>
        <taxon>Eukaryota</taxon>
        <taxon>Metazoa</taxon>
        <taxon>Ecdysozoa</taxon>
        <taxon>Arthropoda</taxon>
        <taxon>Hexapoda</taxon>
        <taxon>Insecta</taxon>
        <taxon>Pterygota</taxon>
        <taxon>Neoptera</taxon>
        <taxon>Polyneoptera</taxon>
        <taxon>Dictyoptera</taxon>
        <taxon>Blattodea</taxon>
        <taxon>Blattoidea</taxon>
        <taxon>Termitoidae</taxon>
        <taxon>Rhinotermitidae</taxon>
        <taxon>Coptotermes</taxon>
    </lineage>
</organism>
<gene>
    <name evidence="1" type="ORF">Cfor_05675</name>
</gene>
<feature type="non-terminal residue" evidence="1">
    <location>
        <position position="340"/>
    </location>
</feature>
<dbReference type="OrthoDB" id="6624170at2759"/>